<dbReference type="AlphaFoldDB" id="A0A6P1D079"/>
<comment type="similarity">
    <text evidence="2">Belongs to the MTB12 family.</text>
</comment>
<dbReference type="EMBL" id="JAAGUX010000005">
    <property type="protein sequence ID" value="NEW54996.1"/>
    <property type="molecule type" value="Genomic_DNA"/>
</dbReference>
<evidence type="ECO:0000313" key="6">
    <source>
        <dbReference type="EMBL" id="NEW54996.1"/>
    </source>
</evidence>
<comment type="caution">
    <text evidence="5">The sequence shown here is derived from an EMBL/GenBank/DDBJ whole genome shotgun (WGS) entry which is preliminary data.</text>
</comment>
<name>A0A6P1D079_9NOCA</name>
<evidence type="ECO:0000313" key="8">
    <source>
        <dbReference type="Proteomes" id="UP000470876"/>
    </source>
</evidence>
<dbReference type="InterPro" id="IPR058644">
    <property type="entry name" value="Mtb12-like_C"/>
</dbReference>
<feature type="signal peptide" evidence="3">
    <location>
        <begin position="1"/>
        <end position="27"/>
    </location>
</feature>
<accession>A0A6P1D079</accession>
<keyword evidence="8" id="KW-1185">Reference proteome</keyword>
<gene>
    <name evidence="5" type="ORF">GV789_05195</name>
    <name evidence="6" type="ORF">GV794_04830</name>
</gene>
<evidence type="ECO:0000256" key="2">
    <source>
        <dbReference type="ARBA" id="ARBA00093774"/>
    </source>
</evidence>
<dbReference type="EMBL" id="JAAGUZ010000010">
    <property type="protein sequence ID" value="NEW43855.1"/>
    <property type="molecule type" value="Genomic_DNA"/>
</dbReference>
<evidence type="ECO:0000256" key="1">
    <source>
        <dbReference type="ARBA" id="ARBA00022729"/>
    </source>
</evidence>
<evidence type="ECO:0000313" key="7">
    <source>
        <dbReference type="Proteomes" id="UP000468928"/>
    </source>
</evidence>
<evidence type="ECO:0000259" key="4">
    <source>
        <dbReference type="Pfam" id="PF26580"/>
    </source>
</evidence>
<evidence type="ECO:0000313" key="5">
    <source>
        <dbReference type="EMBL" id="NEW43855.1"/>
    </source>
</evidence>
<keyword evidence="1 3" id="KW-0732">Signal</keyword>
<reference evidence="7 8" key="1">
    <citation type="submission" date="2020-01" db="EMBL/GenBank/DDBJ databases">
        <title>Genetics and antimicrobial susceptibilities of Nocardia species isolated from the soil; a comparison with species isolated from humans.</title>
        <authorList>
            <person name="Carrasco G."/>
            <person name="Monzon S."/>
            <person name="Sansegundo M."/>
            <person name="Garcia E."/>
            <person name="Garrido N."/>
            <person name="Medina M.J."/>
            <person name="Villalon P."/>
            <person name="Ramirez-Arocha A.C."/>
            <person name="Jimenez P."/>
            <person name="Cuesta I."/>
            <person name="Valdezate S."/>
        </authorList>
    </citation>
    <scope>NUCLEOTIDE SEQUENCE [LARGE SCALE GENOMIC DNA]</scope>
    <source>
        <strain evidence="5 7">CNM20110639</strain>
        <strain evidence="6 8">CNM20110649</strain>
    </source>
</reference>
<feature type="domain" description="Low molecular weight antigen MTB12-like C-terminal" evidence="4">
    <location>
        <begin position="45"/>
        <end position="156"/>
    </location>
</feature>
<feature type="chain" id="PRO_5026881608" description="Low molecular weight antigen MTB12-like C-terminal domain-containing protein" evidence="3">
    <location>
        <begin position="28"/>
        <end position="160"/>
    </location>
</feature>
<dbReference type="RefSeq" id="WP_163823655.1">
    <property type="nucleotide sequence ID" value="NZ_JAAGUX010000005.1"/>
</dbReference>
<dbReference type="Proteomes" id="UP000468928">
    <property type="component" value="Unassembled WGS sequence"/>
</dbReference>
<proteinExistence type="inferred from homology"/>
<sequence>MTKLIKVAVVSVLAALLGLGLAHPAAADVSIRDATAADLYIRDEVPSLEQLERLYAAFYNPNVSIDQKVEVSYGGDKVRPVVEQAMSFSQAYDFFTIQGRAVGPVQVEGNRLTVRGEGLIAGFPATSATYYLVRDGGLWKFDWKAFCQNVDCAGDPQFDY</sequence>
<dbReference type="Pfam" id="PF26580">
    <property type="entry name" value="Mtb12_C"/>
    <property type="match status" value="1"/>
</dbReference>
<evidence type="ECO:0000256" key="3">
    <source>
        <dbReference type="SAM" id="SignalP"/>
    </source>
</evidence>
<protein>
    <recommendedName>
        <fullName evidence="4">Low molecular weight antigen MTB12-like C-terminal domain-containing protein</fullName>
    </recommendedName>
</protein>
<dbReference type="Proteomes" id="UP000470876">
    <property type="component" value="Unassembled WGS sequence"/>
</dbReference>
<organism evidence="5 7">
    <name type="scientific">Nocardia cyriacigeorgica</name>
    <dbReference type="NCBI Taxonomy" id="135487"/>
    <lineage>
        <taxon>Bacteria</taxon>
        <taxon>Bacillati</taxon>
        <taxon>Actinomycetota</taxon>
        <taxon>Actinomycetes</taxon>
        <taxon>Mycobacteriales</taxon>
        <taxon>Nocardiaceae</taxon>
        <taxon>Nocardia</taxon>
    </lineage>
</organism>